<organism evidence="2 3">
    <name type="scientific">Eragrostis curvula</name>
    <name type="common">weeping love grass</name>
    <dbReference type="NCBI Taxonomy" id="38414"/>
    <lineage>
        <taxon>Eukaryota</taxon>
        <taxon>Viridiplantae</taxon>
        <taxon>Streptophyta</taxon>
        <taxon>Embryophyta</taxon>
        <taxon>Tracheophyta</taxon>
        <taxon>Spermatophyta</taxon>
        <taxon>Magnoliopsida</taxon>
        <taxon>Liliopsida</taxon>
        <taxon>Poales</taxon>
        <taxon>Poaceae</taxon>
        <taxon>PACMAD clade</taxon>
        <taxon>Chloridoideae</taxon>
        <taxon>Eragrostideae</taxon>
        <taxon>Eragrostidinae</taxon>
        <taxon>Eragrostis</taxon>
    </lineage>
</organism>
<feature type="region of interest" description="Disordered" evidence="1">
    <location>
        <begin position="1"/>
        <end position="59"/>
    </location>
</feature>
<evidence type="ECO:0000313" key="2">
    <source>
        <dbReference type="EMBL" id="TVU13574.1"/>
    </source>
</evidence>
<dbReference type="EMBL" id="RWGY01000034">
    <property type="protein sequence ID" value="TVU13574.1"/>
    <property type="molecule type" value="Genomic_DNA"/>
</dbReference>
<reference evidence="2 3" key="1">
    <citation type="journal article" date="2019" name="Sci. Rep.">
        <title>A high-quality genome of Eragrostis curvula grass provides insights into Poaceae evolution and supports new strategies to enhance forage quality.</title>
        <authorList>
            <person name="Carballo J."/>
            <person name="Santos B.A.C.M."/>
            <person name="Zappacosta D."/>
            <person name="Garbus I."/>
            <person name="Selva J.P."/>
            <person name="Gallo C.A."/>
            <person name="Diaz A."/>
            <person name="Albertini E."/>
            <person name="Caccamo M."/>
            <person name="Echenique V."/>
        </authorList>
    </citation>
    <scope>NUCLEOTIDE SEQUENCE [LARGE SCALE GENOMIC DNA]</scope>
    <source>
        <strain evidence="3">cv. Victoria</strain>
        <tissue evidence="2">Leaf</tissue>
    </source>
</reference>
<sequence length="257" mass="27175">MPAIERPAAGSYSTPPSLNPSRRPPSSPRRPSLRRTYAAREVMRRPQEPAPQPDLRHPRNFATCCRPPSSPHFPPCRRASAPEKSCCAPRNPRLVWIYAVPASSAISAAPSSASAVLIEVIFHEALRPPPRAQGPRLLDVDAVCPGLLAVSTTSTTTTTARAGGANPSRGKPARRPSVVAIEFVSAASSPYGSGSGVGDLNLELEGGCLDLKLGGRRPGPARLCHLLNSSPAVSSARAFAVHCWLLPCSSTLLYVRA</sequence>
<proteinExistence type="predicted"/>
<feature type="non-terminal residue" evidence="2">
    <location>
        <position position="1"/>
    </location>
</feature>
<accession>A0A5J9TQF5</accession>
<gene>
    <name evidence="2" type="ORF">EJB05_40634</name>
</gene>
<keyword evidence="3" id="KW-1185">Reference proteome</keyword>
<dbReference type="AlphaFoldDB" id="A0A5J9TQF5"/>
<name>A0A5J9TQF5_9POAL</name>
<comment type="caution">
    <text evidence="2">The sequence shown here is derived from an EMBL/GenBank/DDBJ whole genome shotgun (WGS) entry which is preliminary data.</text>
</comment>
<dbReference type="Proteomes" id="UP000324897">
    <property type="component" value="Unassembled WGS sequence"/>
</dbReference>
<dbReference type="Gramene" id="TVU13574">
    <property type="protein sequence ID" value="TVU13574"/>
    <property type="gene ID" value="EJB05_40634"/>
</dbReference>
<evidence type="ECO:0000256" key="1">
    <source>
        <dbReference type="SAM" id="MobiDB-lite"/>
    </source>
</evidence>
<protein>
    <submittedName>
        <fullName evidence="2">Uncharacterized protein</fullName>
    </submittedName>
</protein>
<evidence type="ECO:0000313" key="3">
    <source>
        <dbReference type="Proteomes" id="UP000324897"/>
    </source>
</evidence>